<feature type="signal peptide" evidence="1">
    <location>
        <begin position="1"/>
        <end position="25"/>
    </location>
</feature>
<protein>
    <submittedName>
        <fullName evidence="2">Phosphate-selective porin O and P</fullName>
    </submittedName>
</protein>
<dbReference type="Pfam" id="PF07396">
    <property type="entry name" value="Porin_O_P"/>
    <property type="match status" value="1"/>
</dbReference>
<dbReference type="STRING" id="394221.Mmar10_0395"/>
<reference evidence="2 3" key="1">
    <citation type="submission" date="2006-08" db="EMBL/GenBank/DDBJ databases">
        <title>Complete sequence of Maricaulis maris MCS10.</title>
        <authorList>
            <consortium name="US DOE Joint Genome Institute"/>
            <person name="Copeland A."/>
            <person name="Lucas S."/>
            <person name="Lapidus A."/>
            <person name="Barry K."/>
            <person name="Detter J.C."/>
            <person name="Glavina del Rio T."/>
            <person name="Hammon N."/>
            <person name="Israni S."/>
            <person name="Dalin E."/>
            <person name="Tice H."/>
            <person name="Pitluck S."/>
            <person name="Saunders E."/>
            <person name="Brettin T."/>
            <person name="Bruce D."/>
            <person name="Han C."/>
            <person name="Tapia R."/>
            <person name="Gilna P."/>
            <person name="Schmutz J."/>
            <person name="Larimer F."/>
            <person name="Land M."/>
            <person name="Hauser L."/>
            <person name="Kyrpides N."/>
            <person name="Mikhailova N."/>
            <person name="Viollier P."/>
            <person name="Stephens C."/>
            <person name="Richardson P."/>
        </authorList>
    </citation>
    <scope>NUCLEOTIDE SEQUENCE [LARGE SCALE GENOMIC DNA]</scope>
    <source>
        <strain evidence="2 3">MCS10</strain>
    </source>
</reference>
<dbReference type="RefSeq" id="WP_011642335.1">
    <property type="nucleotide sequence ID" value="NC_008347.1"/>
</dbReference>
<dbReference type="AlphaFoldDB" id="Q0ASP9"/>
<evidence type="ECO:0000313" key="2">
    <source>
        <dbReference type="EMBL" id="ABI64688.1"/>
    </source>
</evidence>
<dbReference type="HOGENOM" id="CLU_031025_4_0_5"/>
<keyword evidence="1" id="KW-0732">Signal</keyword>
<dbReference type="Proteomes" id="UP000001964">
    <property type="component" value="Chromosome"/>
</dbReference>
<gene>
    <name evidence="2" type="ordered locus">Mmar10_0395</name>
</gene>
<proteinExistence type="predicted"/>
<feature type="chain" id="PRO_5004168476" evidence="1">
    <location>
        <begin position="26"/>
        <end position="399"/>
    </location>
</feature>
<dbReference type="InterPro" id="IPR023614">
    <property type="entry name" value="Porin_dom_sf"/>
</dbReference>
<dbReference type="InterPro" id="IPR010870">
    <property type="entry name" value="Porin_O/P"/>
</dbReference>
<accession>Q0ASP9</accession>
<dbReference type="KEGG" id="mmr:Mmar10_0395"/>
<dbReference type="EMBL" id="CP000449">
    <property type="protein sequence ID" value="ABI64688.1"/>
    <property type="molecule type" value="Genomic_DNA"/>
</dbReference>
<sequence length="399" mass="43067" precursor="true">MTQRFLASTLLAASTALIATTTASAQDTGGWEFDGVPSWSDPVNGNSFTFRGRVYLDYGDIEFETGGLSTSYADSEIRTARLGVTGSVSGIDYVAEFDWINEAIAANDVYLTFDLDGFDLKLGHMKTPNSLDEQTSSRYITYMERGLGTDLFGLDRRVGATLVRSGSNYSLSAGVFGGRPGDLSDSLELDDSSAIAARATRTFTHGEATVHLGASVRHLDYGNVGTRVRVRPQTHITDRVVTADFRPGRPLGEAETSFFWGLEAAVINGPFHAEAEWMDMSLDGPAGDPDFNTQYASMGWFLTGESRSYSAGSGKFGRTRPGTTVSEGGPGAWEIAVRYDRADLDSVAAGELTNWTLGVNWYLEDHVRIMANLVDGSLSVPGAADTDVSGAQLRLQWDF</sequence>
<dbReference type="Gene3D" id="2.40.160.10">
    <property type="entry name" value="Porin"/>
    <property type="match status" value="1"/>
</dbReference>
<dbReference type="OrthoDB" id="7217987at2"/>
<evidence type="ECO:0000313" key="3">
    <source>
        <dbReference type="Proteomes" id="UP000001964"/>
    </source>
</evidence>
<dbReference type="SUPFAM" id="SSF56935">
    <property type="entry name" value="Porins"/>
    <property type="match status" value="1"/>
</dbReference>
<keyword evidence="3" id="KW-1185">Reference proteome</keyword>
<name>Q0ASP9_MARMM</name>
<organism evidence="2 3">
    <name type="scientific">Maricaulis maris (strain MCS10)</name>
    <name type="common">Caulobacter maris</name>
    <dbReference type="NCBI Taxonomy" id="394221"/>
    <lineage>
        <taxon>Bacteria</taxon>
        <taxon>Pseudomonadati</taxon>
        <taxon>Pseudomonadota</taxon>
        <taxon>Alphaproteobacteria</taxon>
        <taxon>Maricaulales</taxon>
        <taxon>Maricaulaceae</taxon>
        <taxon>Maricaulis</taxon>
    </lineage>
</organism>
<dbReference type="eggNOG" id="COG3746">
    <property type="taxonomic scope" value="Bacteria"/>
</dbReference>
<evidence type="ECO:0000256" key="1">
    <source>
        <dbReference type="SAM" id="SignalP"/>
    </source>
</evidence>